<accession>J9BWH8</accession>
<organism evidence="4">
    <name type="scientific">gut metagenome</name>
    <dbReference type="NCBI Taxonomy" id="749906"/>
    <lineage>
        <taxon>unclassified sequences</taxon>
        <taxon>metagenomes</taxon>
        <taxon>organismal metagenomes</taxon>
    </lineage>
</organism>
<dbReference type="Gene3D" id="3.30.1360.10">
    <property type="entry name" value="RNA polymerase, RBP11-like subunit"/>
    <property type="match status" value="1"/>
</dbReference>
<dbReference type="GO" id="GO:0006351">
    <property type="term" value="P:DNA-templated transcription"/>
    <property type="evidence" value="ECO:0007669"/>
    <property type="project" value="InterPro"/>
</dbReference>
<name>J9BWH8_9ZZZZ</name>
<reference evidence="4" key="1">
    <citation type="journal article" date="2012" name="PLoS ONE">
        <title>Gene sets for utilization of primary and secondary nutrition supplies in the distal gut of endangered iberian lynx.</title>
        <authorList>
            <person name="Alcaide M."/>
            <person name="Messina E."/>
            <person name="Richter M."/>
            <person name="Bargiela R."/>
            <person name="Peplies J."/>
            <person name="Huws S.A."/>
            <person name="Newbold C.J."/>
            <person name="Golyshin P.N."/>
            <person name="Simon M.A."/>
            <person name="Lopez G."/>
            <person name="Yakimov M.M."/>
            <person name="Ferrer M."/>
        </authorList>
    </citation>
    <scope>NUCLEOTIDE SEQUENCE</scope>
</reference>
<dbReference type="AlphaFoldDB" id="J9BWH8"/>
<evidence type="ECO:0000256" key="2">
    <source>
        <dbReference type="ARBA" id="ARBA00023163"/>
    </source>
</evidence>
<dbReference type="InterPro" id="IPR036603">
    <property type="entry name" value="RBP11-like"/>
</dbReference>
<evidence type="ECO:0000256" key="1">
    <source>
        <dbReference type="ARBA" id="ARBA00022478"/>
    </source>
</evidence>
<dbReference type="InterPro" id="IPR011263">
    <property type="entry name" value="DNA-dir_RNA_pol_RpoA/D/Rpb3"/>
</dbReference>
<dbReference type="SUPFAM" id="SSF55257">
    <property type="entry name" value="RBP11-like subunits of RNA polymerase"/>
    <property type="match status" value="1"/>
</dbReference>
<evidence type="ECO:0000259" key="3">
    <source>
        <dbReference type="Pfam" id="PF01193"/>
    </source>
</evidence>
<proteinExistence type="predicted"/>
<dbReference type="GO" id="GO:0000428">
    <property type="term" value="C:DNA-directed RNA polymerase complex"/>
    <property type="evidence" value="ECO:0007669"/>
    <property type="project" value="UniProtKB-KW"/>
</dbReference>
<dbReference type="EMBL" id="AMCI01007858">
    <property type="protein sequence ID" value="EJW91925.1"/>
    <property type="molecule type" value="Genomic_DNA"/>
</dbReference>
<gene>
    <name evidence="4" type="ORF">EVA_19968</name>
</gene>
<sequence>MSEFIRPKVSVKEVTPNIARIYVEPLERGYGDTLGNSMRRVLLSSLTGVAVDASASTACSMSSAWSRASTRTSPTSC</sequence>
<evidence type="ECO:0000313" key="4">
    <source>
        <dbReference type="EMBL" id="EJW91925.1"/>
    </source>
</evidence>
<comment type="caution">
    <text evidence="4">The sequence shown here is derived from an EMBL/GenBank/DDBJ whole genome shotgun (WGS) entry which is preliminary data.</text>
</comment>
<keyword evidence="2" id="KW-0804">Transcription</keyword>
<feature type="domain" description="DNA-directed RNA polymerase RpoA/D/Rpb3-type" evidence="3">
    <location>
        <begin position="24"/>
        <end position="53"/>
    </location>
</feature>
<dbReference type="GO" id="GO:0046983">
    <property type="term" value="F:protein dimerization activity"/>
    <property type="evidence" value="ECO:0007669"/>
    <property type="project" value="InterPro"/>
</dbReference>
<keyword evidence="1 4" id="KW-0240">DNA-directed RNA polymerase</keyword>
<dbReference type="GO" id="GO:0003899">
    <property type="term" value="F:DNA-directed RNA polymerase activity"/>
    <property type="evidence" value="ECO:0007669"/>
    <property type="project" value="InterPro"/>
</dbReference>
<protein>
    <submittedName>
        <fullName evidence="4">DNA-directed RNA polymerase subunit alpha</fullName>
    </submittedName>
</protein>
<dbReference type="Pfam" id="PF01193">
    <property type="entry name" value="RNA_pol_L"/>
    <property type="match status" value="1"/>
</dbReference>